<dbReference type="InterPro" id="IPR013762">
    <property type="entry name" value="Integrase-like_cat_sf"/>
</dbReference>
<accession>A0AAQ2Y423</accession>
<sequence length="626" mass="71262">MLGNNPTQVQIEALTGVVAYTTLEDGQCLVYARFEEDEWELTPEEFTKSARLSEHILRFSSIQSHTLKSLAKWVMWSKRQMGLRGSSLAVACKHVRSFLTWVESEPLRSQRDFDAFLAQEYVQYVDGVMVKRKGELQPLKPTSKMPRYFSLEAIYRHGRMFAWVKGHPWISSSAHEQAGALGEGAPRKTAEGKTLIIPDEVLKPLATYTKGYLDRATELLNLRDKLDAFEPTAKSVRDQPTQKREYLQSISDEFDKLNDFNDALLLLRDSCIFWLLFTTGMRIHEALNIKRSLRGKGGRNYRTETKDEETFYYIQSRSDKTHTGETEWIAPKIAIDAIKILERYSKPYQAKLEAELKEAKSQGNYKEIARLSEINNHLILAKSPRKKGAPITIPSGTTITGLRLKNLCAMAGVDWNLTAHQLRRTFANYVVHSELGDLRALKEHFKHWSITMTALYAANDDLDQELFEELLREKLFVEEEIFSDFFNLDHPITGGAVAEKIKEFRSNEENIKIYGSHKEMARAMKLPIRSTGIGWCTNDDDGCMGGGCDECDHGIVDERNVKHWEGMLIQQLELVDLDDIGDAGKKAAQDGLVRVEKVLTDLGYDYAAMKNELSNNNQIKSISSLD</sequence>
<name>A0AAQ2Y423_9VIBR</name>
<keyword evidence="3" id="KW-0238">DNA-binding</keyword>
<dbReference type="AlphaFoldDB" id="A0AAQ2Y423"/>
<proteinExistence type="inferred from homology"/>
<dbReference type="InterPro" id="IPR002104">
    <property type="entry name" value="Integrase_catalytic"/>
</dbReference>
<dbReference type="GO" id="GO:0006310">
    <property type="term" value="P:DNA recombination"/>
    <property type="evidence" value="ECO:0007669"/>
    <property type="project" value="UniProtKB-KW"/>
</dbReference>
<evidence type="ECO:0000256" key="3">
    <source>
        <dbReference type="ARBA" id="ARBA00023125"/>
    </source>
</evidence>
<reference evidence="6" key="1">
    <citation type="submission" date="2023-02" db="EMBL/GenBank/DDBJ databases">
        <title>Isolation, identification, and genome analysis of Vibrio campbellii in the Penaeus vannamei larvae stage.</title>
        <authorList>
            <person name="Huang T."/>
            <person name="Zhang B."/>
        </authorList>
    </citation>
    <scope>NUCLEOTIDE SEQUENCE</scope>
    <source>
        <strain evidence="6">20220413_1</strain>
    </source>
</reference>
<evidence type="ECO:0000256" key="4">
    <source>
        <dbReference type="ARBA" id="ARBA00023172"/>
    </source>
</evidence>
<dbReference type="PANTHER" id="PTHR30349">
    <property type="entry name" value="PHAGE INTEGRASE-RELATED"/>
    <property type="match status" value="1"/>
</dbReference>
<dbReference type="InterPro" id="IPR011010">
    <property type="entry name" value="DNA_brk_join_enz"/>
</dbReference>
<dbReference type="EMBL" id="CP117989">
    <property type="protein sequence ID" value="WDG11353.1"/>
    <property type="molecule type" value="Genomic_DNA"/>
</dbReference>
<evidence type="ECO:0000313" key="7">
    <source>
        <dbReference type="Proteomes" id="UP001219537"/>
    </source>
</evidence>
<feature type="domain" description="Tyr recombinase" evidence="5">
    <location>
        <begin position="242"/>
        <end position="472"/>
    </location>
</feature>
<dbReference type="RefSeq" id="WP_274291883.1">
    <property type="nucleotide sequence ID" value="NZ_CP117989.1"/>
</dbReference>
<dbReference type="Proteomes" id="UP001219537">
    <property type="component" value="Chromosome 2"/>
</dbReference>
<keyword evidence="4" id="KW-0233">DNA recombination</keyword>
<dbReference type="Gene3D" id="1.10.443.10">
    <property type="entry name" value="Intergrase catalytic core"/>
    <property type="match status" value="1"/>
</dbReference>
<dbReference type="GO" id="GO:0003677">
    <property type="term" value="F:DNA binding"/>
    <property type="evidence" value="ECO:0007669"/>
    <property type="project" value="UniProtKB-KW"/>
</dbReference>
<dbReference type="GO" id="GO:0015074">
    <property type="term" value="P:DNA integration"/>
    <property type="evidence" value="ECO:0007669"/>
    <property type="project" value="UniProtKB-KW"/>
</dbReference>
<evidence type="ECO:0000256" key="2">
    <source>
        <dbReference type="ARBA" id="ARBA00022908"/>
    </source>
</evidence>
<evidence type="ECO:0000313" key="6">
    <source>
        <dbReference type="EMBL" id="WDG11353.1"/>
    </source>
</evidence>
<dbReference type="InterPro" id="IPR050090">
    <property type="entry name" value="Tyrosine_recombinase_XerCD"/>
</dbReference>
<protein>
    <submittedName>
        <fullName evidence="6">Site-specific integrase</fullName>
    </submittedName>
</protein>
<organism evidence="6 7">
    <name type="scientific">Vibrio campbellii</name>
    <dbReference type="NCBI Taxonomy" id="680"/>
    <lineage>
        <taxon>Bacteria</taxon>
        <taxon>Pseudomonadati</taxon>
        <taxon>Pseudomonadota</taxon>
        <taxon>Gammaproteobacteria</taxon>
        <taxon>Vibrionales</taxon>
        <taxon>Vibrionaceae</taxon>
        <taxon>Vibrio</taxon>
    </lineage>
</organism>
<keyword evidence="2" id="KW-0229">DNA integration</keyword>
<dbReference type="SUPFAM" id="SSF56349">
    <property type="entry name" value="DNA breaking-rejoining enzymes"/>
    <property type="match status" value="1"/>
</dbReference>
<evidence type="ECO:0000259" key="5">
    <source>
        <dbReference type="PROSITE" id="PS51898"/>
    </source>
</evidence>
<comment type="similarity">
    <text evidence="1">Belongs to the 'phage' integrase family.</text>
</comment>
<evidence type="ECO:0000256" key="1">
    <source>
        <dbReference type="ARBA" id="ARBA00008857"/>
    </source>
</evidence>
<gene>
    <name evidence="6" type="ORF">PUN50_19020</name>
</gene>
<dbReference type="PANTHER" id="PTHR30349:SF41">
    <property type="entry name" value="INTEGRASE_RECOMBINASE PROTEIN MJ0367-RELATED"/>
    <property type="match status" value="1"/>
</dbReference>
<dbReference type="PROSITE" id="PS51898">
    <property type="entry name" value="TYR_RECOMBINASE"/>
    <property type="match status" value="1"/>
</dbReference>